<dbReference type="SUPFAM" id="SSF49599">
    <property type="entry name" value="TRAF domain-like"/>
    <property type="match status" value="1"/>
</dbReference>
<dbReference type="InterPro" id="IPR001293">
    <property type="entry name" value="Znf_TRAF"/>
</dbReference>
<evidence type="ECO:0000259" key="5">
    <source>
        <dbReference type="PROSITE" id="PS50145"/>
    </source>
</evidence>
<evidence type="ECO:0000256" key="2">
    <source>
        <dbReference type="ARBA" id="ARBA00022771"/>
    </source>
</evidence>
<organism evidence="6 7">
    <name type="scientific">Trapa natans</name>
    <name type="common">Water chestnut</name>
    <dbReference type="NCBI Taxonomy" id="22666"/>
    <lineage>
        <taxon>Eukaryota</taxon>
        <taxon>Viridiplantae</taxon>
        <taxon>Streptophyta</taxon>
        <taxon>Embryophyta</taxon>
        <taxon>Tracheophyta</taxon>
        <taxon>Spermatophyta</taxon>
        <taxon>Magnoliopsida</taxon>
        <taxon>eudicotyledons</taxon>
        <taxon>Gunneridae</taxon>
        <taxon>Pentapetalae</taxon>
        <taxon>rosids</taxon>
        <taxon>malvids</taxon>
        <taxon>Myrtales</taxon>
        <taxon>Lythraceae</taxon>
        <taxon>Trapa</taxon>
    </lineage>
</organism>
<protein>
    <recommendedName>
        <fullName evidence="5">TRAF-type domain-containing protein</fullName>
    </recommendedName>
</protein>
<keyword evidence="2 4" id="KW-0863">Zinc-finger</keyword>
<proteinExistence type="predicted"/>
<feature type="zinc finger region" description="TRAF-type" evidence="4">
    <location>
        <begin position="215"/>
        <end position="271"/>
    </location>
</feature>
<reference evidence="6 7" key="1">
    <citation type="journal article" date="2023" name="Hortic Res">
        <title>Pangenome of water caltrop reveals structural variations and asymmetric subgenome divergence after allopolyploidization.</title>
        <authorList>
            <person name="Zhang X."/>
            <person name="Chen Y."/>
            <person name="Wang L."/>
            <person name="Yuan Y."/>
            <person name="Fang M."/>
            <person name="Shi L."/>
            <person name="Lu R."/>
            <person name="Comes H.P."/>
            <person name="Ma Y."/>
            <person name="Chen Y."/>
            <person name="Huang G."/>
            <person name="Zhou Y."/>
            <person name="Zheng Z."/>
            <person name="Qiu Y."/>
        </authorList>
    </citation>
    <scope>NUCLEOTIDE SEQUENCE [LARGE SCALE GENOMIC DNA]</scope>
    <source>
        <strain evidence="6">F231</strain>
    </source>
</reference>
<keyword evidence="7" id="KW-1185">Reference proteome</keyword>
<dbReference type="EMBL" id="JAXQNO010000005">
    <property type="protein sequence ID" value="KAK4798351.1"/>
    <property type="molecule type" value="Genomic_DNA"/>
</dbReference>
<dbReference type="GO" id="GO:0008270">
    <property type="term" value="F:zinc ion binding"/>
    <property type="evidence" value="ECO:0007669"/>
    <property type="project" value="UniProtKB-KW"/>
</dbReference>
<dbReference type="PANTHER" id="PTHR10131:SF161">
    <property type="entry name" value="F26K24.24 PROTEIN"/>
    <property type="match status" value="1"/>
</dbReference>
<keyword evidence="1 4" id="KW-0479">Metal-binding</keyword>
<dbReference type="Pfam" id="PF02176">
    <property type="entry name" value="zf-TRAF"/>
    <property type="match status" value="1"/>
</dbReference>
<dbReference type="PROSITE" id="PS50145">
    <property type="entry name" value="ZF_TRAF"/>
    <property type="match status" value="1"/>
</dbReference>
<feature type="domain" description="TRAF-type" evidence="5">
    <location>
        <begin position="215"/>
        <end position="271"/>
    </location>
</feature>
<name>A0AAN7MNE7_TRANT</name>
<dbReference type="AlphaFoldDB" id="A0AAN7MNE7"/>
<sequence>MDAPLTDMELGHNKVETEKKNPLFSCGFSDTGVVHKIAQVLLQGLATACVDSMAGDIFRTATSVAVDMRKELVEYLIQRSESFIADTVLLEDHLAEEVSDHPYDLISDFVETFATVKRNVWGRFSGWLLSERREDKIDDVVQEMELSKFWPIDRRESLAQTLLKNVDISNTFHCDMKFNAPEELENHVTLCRFRSMVCNNEGCNARFIADHVEKHDMTCPFKVVPCEQKCSSYSIMRREMDRHCLTVCPMRLVNCPFYQVGCRSTSPHCALDEHISESLHDHLLLVLWSTRKEASVDKLKVLMEQLEKSPFSSHLAAARDPRSLILAVKKIEAKLEPLDMEVVN</sequence>
<evidence type="ECO:0000313" key="6">
    <source>
        <dbReference type="EMBL" id="KAK4798351.1"/>
    </source>
</evidence>
<evidence type="ECO:0000313" key="7">
    <source>
        <dbReference type="Proteomes" id="UP001346149"/>
    </source>
</evidence>
<accession>A0AAN7MNE7</accession>
<dbReference type="InterPro" id="IPR013083">
    <property type="entry name" value="Znf_RING/FYVE/PHD"/>
</dbReference>
<dbReference type="PANTHER" id="PTHR10131">
    <property type="entry name" value="TNF RECEPTOR ASSOCIATED FACTOR"/>
    <property type="match status" value="1"/>
</dbReference>
<evidence type="ECO:0000256" key="3">
    <source>
        <dbReference type="ARBA" id="ARBA00022833"/>
    </source>
</evidence>
<evidence type="ECO:0000256" key="1">
    <source>
        <dbReference type="ARBA" id="ARBA00022723"/>
    </source>
</evidence>
<comment type="caution">
    <text evidence="6">The sequence shown here is derived from an EMBL/GenBank/DDBJ whole genome shotgun (WGS) entry which is preliminary data.</text>
</comment>
<keyword evidence="3 4" id="KW-0862">Zinc</keyword>
<gene>
    <name evidence="6" type="ORF">SAY86_030677</name>
</gene>
<dbReference type="Proteomes" id="UP001346149">
    <property type="component" value="Unassembled WGS sequence"/>
</dbReference>
<evidence type="ECO:0000256" key="4">
    <source>
        <dbReference type="PROSITE-ProRule" id="PRU00207"/>
    </source>
</evidence>
<dbReference type="Gene3D" id="3.30.40.10">
    <property type="entry name" value="Zinc/RING finger domain, C3HC4 (zinc finger)"/>
    <property type="match status" value="1"/>
</dbReference>